<dbReference type="Gene3D" id="3.40.50.720">
    <property type="entry name" value="NAD(P)-binding Rossmann-like Domain"/>
    <property type="match status" value="1"/>
</dbReference>
<gene>
    <name evidence="2" type="ORF">R5A26_09255</name>
</gene>
<evidence type="ECO:0000313" key="3">
    <source>
        <dbReference type="Proteomes" id="UP001187346"/>
    </source>
</evidence>
<feature type="domain" description="NAD-dependent epimerase/dehydratase" evidence="1">
    <location>
        <begin position="3"/>
        <end position="220"/>
    </location>
</feature>
<dbReference type="PANTHER" id="PTHR48079">
    <property type="entry name" value="PROTEIN YEEZ"/>
    <property type="match status" value="1"/>
</dbReference>
<dbReference type="RefSeq" id="WP_317770805.1">
    <property type="nucleotide sequence ID" value="NZ_JAWMAJ010000022.1"/>
</dbReference>
<dbReference type="InterPro" id="IPR036291">
    <property type="entry name" value="NAD(P)-bd_dom_sf"/>
</dbReference>
<dbReference type="SUPFAM" id="SSF51735">
    <property type="entry name" value="NAD(P)-binding Rossmann-fold domains"/>
    <property type="match status" value="1"/>
</dbReference>
<evidence type="ECO:0000259" key="1">
    <source>
        <dbReference type="Pfam" id="PF01370"/>
    </source>
</evidence>
<dbReference type="Pfam" id="PF01370">
    <property type="entry name" value="Epimerase"/>
    <property type="match status" value="1"/>
</dbReference>
<name>A0ABU4F6C3_9ACTN</name>
<comment type="caution">
    <text evidence="2">The sequence shown here is derived from an EMBL/GenBank/DDBJ whole genome shotgun (WGS) entry which is preliminary data.</text>
</comment>
<sequence>MQILVIGATGYAGRRVSAALARAGHTVLGLARDTSAPAAHALTADEVTPVEGDFGKPESWRDHLDGTDAVVHLLMDLSDPIGGDQRLFAELRAAQERDGRSRHLVFTTGISSYGRTGLPLMDENTPGNPESPIGFRFALERELAASGLAHTVVRPGFMYGGPATTSMTAQWFAAAEAGTPVFYGDPAKRWSWVHVDDLAEAYVRILDNPAAVDGETFVIADDQRLSALDMQRTAVRAAGHTGEIALESAEAGGMMQLAADQDELVTSAKAHRLLGWTPRHTSFTDAPTRHYLAWKAARPVSTR</sequence>
<accession>A0ABU4F6C3</accession>
<dbReference type="InterPro" id="IPR051783">
    <property type="entry name" value="NAD(P)-dependent_oxidoreduct"/>
</dbReference>
<dbReference type="Proteomes" id="UP001187346">
    <property type="component" value="Unassembled WGS sequence"/>
</dbReference>
<organism evidence="2 3">
    <name type="scientific">Streptomyces prunicolor</name>
    <dbReference type="NCBI Taxonomy" id="67348"/>
    <lineage>
        <taxon>Bacteria</taxon>
        <taxon>Bacillati</taxon>
        <taxon>Actinomycetota</taxon>
        <taxon>Actinomycetes</taxon>
        <taxon>Kitasatosporales</taxon>
        <taxon>Streptomycetaceae</taxon>
        <taxon>Streptomyces</taxon>
    </lineage>
</organism>
<protein>
    <submittedName>
        <fullName evidence="2">NAD-dependent epimerase/dehydratase family protein</fullName>
    </submittedName>
</protein>
<dbReference type="InterPro" id="IPR001509">
    <property type="entry name" value="Epimerase_deHydtase"/>
</dbReference>
<keyword evidence="3" id="KW-1185">Reference proteome</keyword>
<reference evidence="2 3" key="1">
    <citation type="submission" date="2023-10" db="EMBL/GenBank/DDBJ databases">
        <title>Characterization of rhizosphere-enriched actinobacteria from wheat plants lab-grown on chernevaya soil.</title>
        <authorList>
            <person name="Tikhonova E.N."/>
            <person name="Konopkin A."/>
            <person name="Kravchenko I.K."/>
        </authorList>
    </citation>
    <scope>NUCLEOTIDE SEQUENCE [LARGE SCALE GENOMIC DNA]</scope>
    <source>
        <strain evidence="2 3">RR29</strain>
    </source>
</reference>
<dbReference type="EMBL" id="JAWMAJ010000022">
    <property type="protein sequence ID" value="MDV7216139.1"/>
    <property type="molecule type" value="Genomic_DNA"/>
</dbReference>
<evidence type="ECO:0000313" key="2">
    <source>
        <dbReference type="EMBL" id="MDV7216139.1"/>
    </source>
</evidence>
<dbReference type="PANTHER" id="PTHR48079:SF6">
    <property type="entry name" value="NAD(P)-BINDING DOMAIN-CONTAINING PROTEIN-RELATED"/>
    <property type="match status" value="1"/>
</dbReference>
<proteinExistence type="predicted"/>